<evidence type="ECO:0000256" key="11">
    <source>
        <dbReference type="SAM" id="Phobius"/>
    </source>
</evidence>
<keyword evidence="8 11" id="KW-0472">Membrane</keyword>
<name>A0A5C3PUY4_9APHY</name>
<dbReference type="InterPro" id="IPR011054">
    <property type="entry name" value="Rudment_hybrid_motif"/>
</dbReference>
<dbReference type="GO" id="GO:0046872">
    <property type="term" value="F:metal ion binding"/>
    <property type="evidence" value="ECO:0007669"/>
    <property type="project" value="InterPro"/>
</dbReference>
<feature type="transmembrane region" description="Helical" evidence="11">
    <location>
        <begin position="664"/>
        <end position="682"/>
    </location>
</feature>
<evidence type="ECO:0000313" key="14">
    <source>
        <dbReference type="EMBL" id="TFK91648.1"/>
    </source>
</evidence>
<keyword evidence="6 10" id="KW-0067">ATP-binding</keyword>
<dbReference type="FunFam" id="3.30.1490.20:FF:000003">
    <property type="entry name" value="acetyl-CoA carboxylase isoform X1"/>
    <property type="match status" value="1"/>
</dbReference>
<dbReference type="Pfam" id="PF04511">
    <property type="entry name" value="DER1"/>
    <property type="match status" value="1"/>
</dbReference>
<evidence type="ECO:0000259" key="13">
    <source>
        <dbReference type="PROSITE" id="PS50979"/>
    </source>
</evidence>
<dbReference type="GO" id="GO:0005524">
    <property type="term" value="F:ATP binding"/>
    <property type="evidence" value="ECO:0007669"/>
    <property type="project" value="UniProtKB-UniRule"/>
</dbReference>
<dbReference type="GO" id="GO:0016874">
    <property type="term" value="F:ligase activity"/>
    <property type="evidence" value="ECO:0007669"/>
    <property type="project" value="UniProtKB-KW"/>
</dbReference>
<feature type="transmembrane region" description="Helical" evidence="11">
    <location>
        <begin position="629"/>
        <end position="652"/>
    </location>
</feature>
<evidence type="ECO:0000256" key="3">
    <source>
        <dbReference type="ARBA" id="ARBA00022598"/>
    </source>
</evidence>
<keyword evidence="4 11" id="KW-0812">Transmembrane</keyword>
<keyword evidence="15" id="KW-1185">Reference proteome</keyword>
<keyword evidence="7 11" id="KW-1133">Transmembrane helix</keyword>
<dbReference type="Proteomes" id="UP000308197">
    <property type="component" value="Unassembled WGS sequence"/>
</dbReference>
<evidence type="ECO:0000256" key="9">
    <source>
        <dbReference type="ARBA" id="ARBA00023267"/>
    </source>
</evidence>
<dbReference type="InterPro" id="IPR005482">
    <property type="entry name" value="Biotin_COase_C"/>
</dbReference>
<dbReference type="AlphaFoldDB" id="A0A5C3PUY4"/>
<evidence type="ECO:0000256" key="2">
    <source>
        <dbReference type="ARBA" id="ARBA00004141"/>
    </source>
</evidence>
<dbReference type="InterPro" id="IPR005481">
    <property type="entry name" value="BC-like_N"/>
</dbReference>
<comment type="cofactor">
    <cofactor evidence="1">
        <name>biotin</name>
        <dbReference type="ChEBI" id="CHEBI:57586"/>
    </cofactor>
</comment>
<dbReference type="SUPFAM" id="SSF144091">
    <property type="entry name" value="Rhomboid-like"/>
    <property type="match status" value="1"/>
</dbReference>
<dbReference type="PANTHER" id="PTHR45007">
    <property type="entry name" value="CARBOXYLASE, PUTATIVE (AFU_ORTHOLOGUE AFUA_5G07570)-RELATED"/>
    <property type="match status" value="1"/>
</dbReference>
<dbReference type="Gene3D" id="3.30.470.20">
    <property type="entry name" value="ATP-grasp fold, B domain"/>
    <property type="match status" value="1"/>
</dbReference>
<dbReference type="Pfam" id="PF00289">
    <property type="entry name" value="Biotin_carb_N"/>
    <property type="match status" value="1"/>
</dbReference>
<dbReference type="SUPFAM" id="SSF52440">
    <property type="entry name" value="PreATP-grasp domain"/>
    <property type="match status" value="1"/>
</dbReference>
<dbReference type="InterPro" id="IPR000089">
    <property type="entry name" value="Biotin_lipoyl"/>
</dbReference>
<evidence type="ECO:0000256" key="8">
    <source>
        <dbReference type="ARBA" id="ARBA00023136"/>
    </source>
</evidence>
<keyword evidence="9" id="KW-0092">Biotin</keyword>
<organism evidence="14 15">
    <name type="scientific">Polyporus arcularius HHB13444</name>
    <dbReference type="NCBI Taxonomy" id="1314778"/>
    <lineage>
        <taxon>Eukaryota</taxon>
        <taxon>Fungi</taxon>
        <taxon>Dikarya</taxon>
        <taxon>Basidiomycota</taxon>
        <taxon>Agaricomycotina</taxon>
        <taxon>Agaricomycetes</taxon>
        <taxon>Polyporales</taxon>
        <taxon>Polyporaceae</taxon>
        <taxon>Polyporus</taxon>
    </lineage>
</organism>
<accession>A0A5C3PUY4</accession>
<dbReference type="STRING" id="1314778.A0A5C3PUY4"/>
<evidence type="ECO:0000256" key="10">
    <source>
        <dbReference type="PROSITE-ProRule" id="PRU00409"/>
    </source>
</evidence>
<sequence length="687" mass="74246">MDPEHIADIARRMGCTHVHPGYGFLSESPQFASLFCQTPSSPITFVGPSVETLKIASDKMLSRELATSLGVSVAPGARVSSVDDVHHFVARARSHAYPIIIKALDGGGGRGIRIVNSANDVAAAFERCLGESPSKQIFVEKALVGPGWKHVEVQIVGDGRGNVTHLWERECSVQRRFQKIVEVAPSTLPRAAVKSLLEAALKLALHLQYAGLGTFEFLIDARSHEWVFLEINPRIQVEHTITEEIMDIDLVRVQLLLATPGTSLATVLPQHTSPTGSPSGYSIQLRLVAEDPHRDFRLSPGTINPAEVSWPSGKGTRVDTWVSTGPNAPNDSLGWTVGVDFDSLLAKVIVRGASFEEATTRALRAVAEVRVSGEVKTNRHLLAGIVSHTEWQRGGVHTKWLEEHLNEIIHLGETKLHKRHNDLASSPDTSTIAFPGATDVTRASNTILLQPGSSFQLSISPGGQSTSSSQLPVQKHSLILSTIGHNAFPNQLSGTLTTSLTPDPLAFTLTQLSTISASSQFEFANPQDPTHLSCPLAGKIVELHPALSAPSSDGLIRAGEQLIVVSVMKMESVVNAPISGKVSRLGKGIKVGVIIPEGSLSLSLLLTCYICTNMSLVDEILKIPPVTRFLCGSLLGVSLPMMMNIVSPYKLLFVRELVTQRYEIWRVFTSFFIGGSGINFIFDLAMT</sequence>
<dbReference type="InterPro" id="IPR005479">
    <property type="entry name" value="CPAse_ATP-bd"/>
</dbReference>
<dbReference type="SUPFAM" id="SSF51230">
    <property type="entry name" value="Single hybrid motif"/>
    <property type="match status" value="1"/>
</dbReference>
<protein>
    <recommendedName>
        <fullName evidence="16">Carboxylase:pyruvate/acetyl-coa/propionyl-CoA</fullName>
    </recommendedName>
</protein>
<reference evidence="14 15" key="1">
    <citation type="journal article" date="2019" name="Nat. Ecol. Evol.">
        <title>Megaphylogeny resolves global patterns of mushroom evolution.</title>
        <authorList>
            <person name="Varga T."/>
            <person name="Krizsan K."/>
            <person name="Foldi C."/>
            <person name="Dima B."/>
            <person name="Sanchez-Garcia M."/>
            <person name="Sanchez-Ramirez S."/>
            <person name="Szollosi G.J."/>
            <person name="Szarkandi J.G."/>
            <person name="Papp V."/>
            <person name="Albert L."/>
            <person name="Andreopoulos W."/>
            <person name="Angelini C."/>
            <person name="Antonin V."/>
            <person name="Barry K.W."/>
            <person name="Bougher N.L."/>
            <person name="Buchanan P."/>
            <person name="Buyck B."/>
            <person name="Bense V."/>
            <person name="Catcheside P."/>
            <person name="Chovatia M."/>
            <person name="Cooper J."/>
            <person name="Damon W."/>
            <person name="Desjardin D."/>
            <person name="Finy P."/>
            <person name="Geml J."/>
            <person name="Haridas S."/>
            <person name="Hughes K."/>
            <person name="Justo A."/>
            <person name="Karasinski D."/>
            <person name="Kautmanova I."/>
            <person name="Kiss B."/>
            <person name="Kocsube S."/>
            <person name="Kotiranta H."/>
            <person name="LaButti K.M."/>
            <person name="Lechner B.E."/>
            <person name="Liimatainen K."/>
            <person name="Lipzen A."/>
            <person name="Lukacs Z."/>
            <person name="Mihaltcheva S."/>
            <person name="Morgado L.N."/>
            <person name="Niskanen T."/>
            <person name="Noordeloos M.E."/>
            <person name="Ohm R.A."/>
            <person name="Ortiz-Santana B."/>
            <person name="Ovrebo C."/>
            <person name="Racz N."/>
            <person name="Riley R."/>
            <person name="Savchenko A."/>
            <person name="Shiryaev A."/>
            <person name="Soop K."/>
            <person name="Spirin V."/>
            <person name="Szebenyi C."/>
            <person name="Tomsovsky M."/>
            <person name="Tulloss R.E."/>
            <person name="Uehling J."/>
            <person name="Grigoriev I.V."/>
            <person name="Vagvolgyi C."/>
            <person name="Papp T."/>
            <person name="Martin F.M."/>
            <person name="Miettinen O."/>
            <person name="Hibbett D.S."/>
            <person name="Nagy L.G."/>
        </authorList>
    </citation>
    <scope>NUCLEOTIDE SEQUENCE [LARGE SCALE GENOMIC DNA]</scope>
    <source>
        <strain evidence="14 15">HHB13444</strain>
    </source>
</reference>
<dbReference type="PANTHER" id="PTHR45007:SF1">
    <property type="entry name" value="CARBOXYLASE, PUTATIVE (AFU_ORTHOLOGUE AFUA_5G07570)-RELATED"/>
    <property type="match status" value="1"/>
</dbReference>
<dbReference type="SMART" id="SM00878">
    <property type="entry name" value="Biotin_carb_C"/>
    <property type="match status" value="1"/>
</dbReference>
<dbReference type="Pfam" id="PF02786">
    <property type="entry name" value="CPSase_L_D2"/>
    <property type="match status" value="1"/>
</dbReference>
<feature type="domain" description="Biotin carboxylation" evidence="13">
    <location>
        <begin position="1"/>
        <end position="406"/>
    </location>
</feature>
<evidence type="ECO:0000256" key="4">
    <source>
        <dbReference type="ARBA" id="ARBA00022692"/>
    </source>
</evidence>
<dbReference type="CDD" id="cd06850">
    <property type="entry name" value="biotinyl_domain"/>
    <property type="match status" value="1"/>
</dbReference>
<dbReference type="InParanoid" id="A0A5C3PUY4"/>
<dbReference type="PROSITE" id="PS50979">
    <property type="entry name" value="BC"/>
    <property type="match status" value="1"/>
</dbReference>
<dbReference type="SUPFAM" id="SSF56059">
    <property type="entry name" value="Glutathione synthetase ATP-binding domain-like"/>
    <property type="match status" value="1"/>
</dbReference>
<proteinExistence type="predicted"/>
<gene>
    <name evidence="14" type="ORF">K466DRAFT_482351</name>
</gene>
<evidence type="ECO:0000256" key="6">
    <source>
        <dbReference type="ARBA" id="ARBA00022840"/>
    </source>
</evidence>
<dbReference type="PROSITE" id="PS00867">
    <property type="entry name" value="CPSASE_2"/>
    <property type="match status" value="1"/>
</dbReference>
<dbReference type="GO" id="GO:0016020">
    <property type="term" value="C:membrane"/>
    <property type="evidence" value="ECO:0007669"/>
    <property type="project" value="UniProtKB-SubCell"/>
</dbReference>
<dbReference type="InterPro" id="IPR016185">
    <property type="entry name" value="PreATP-grasp_dom_sf"/>
</dbReference>
<dbReference type="EMBL" id="ML211015">
    <property type="protein sequence ID" value="TFK91648.1"/>
    <property type="molecule type" value="Genomic_DNA"/>
</dbReference>
<dbReference type="InterPro" id="IPR001882">
    <property type="entry name" value="Biotin_BS"/>
</dbReference>
<dbReference type="InterPro" id="IPR011761">
    <property type="entry name" value="ATP-grasp"/>
</dbReference>
<evidence type="ECO:0008006" key="16">
    <source>
        <dbReference type="Google" id="ProtNLM"/>
    </source>
</evidence>
<dbReference type="InterPro" id="IPR035952">
    <property type="entry name" value="Rhomboid-like_sf"/>
</dbReference>
<dbReference type="Pfam" id="PF02785">
    <property type="entry name" value="Biotin_carb_C"/>
    <property type="match status" value="1"/>
</dbReference>
<keyword evidence="5 10" id="KW-0547">Nucleotide-binding</keyword>
<evidence type="ECO:0000256" key="7">
    <source>
        <dbReference type="ARBA" id="ARBA00022989"/>
    </source>
</evidence>
<dbReference type="InterPro" id="IPR011053">
    <property type="entry name" value="Single_hybrid_motif"/>
</dbReference>
<dbReference type="Gene3D" id="2.40.50.100">
    <property type="match status" value="1"/>
</dbReference>
<dbReference type="InterPro" id="IPR007599">
    <property type="entry name" value="DER1"/>
</dbReference>
<dbReference type="PROSITE" id="PS50975">
    <property type="entry name" value="ATP_GRASP"/>
    <property type="match status" value="1"/>
</dbReference>
<evidence type="ECO:0000256" key="5">
    <source>
        <dbReference type="ARBA" id="ARBA00022741"/>
    </source>
</evidence>
<keyword evidence="3" id="KW-0436">Ligase</keyword>
<evidence type="ECO:0000313" key="15">
    <source>
        <dbReference type="Proteomes" id="UP000308197"/>
    </source>
</evidence>
<evidence type="ECO:0000259" key="12">
    <source>
        <dbReference type="PROSITE" id="PS50975"/>
    </source>
</evidence>
<feature type="domain" description="ATP-grasp" evidence="12">
    <location>
        <begin position="63"/>
        <end position="259"/>
    </location>
</feature>
<dbReference type="Pfam" id="PF00364">
    <property type="entry name" value="Biotin_lipoyl"/>
    <property type="match status" value="1"/>
</dbReference>
<dbReference type="PROSITE" id="PS00188">
    <property type="entry name" value="BIOTIN"/>
    <property type="match status" value="1"/>
</dbReference>
<comment type="subcellular location">
    <subcellularLocation>
        <location evidence="2">Membrane</location>
        <topology evidence="2">Multi-pass membrane protein</topology>
    </subcellularLocation>
</comment>
<evidence type="ECO:0000256" key="1">
    <source>
        <dbReference type="ARBA" id="ARBA00001953"/>
    </source>
</evidence>
<dbReference type="InterPro" id="IPR011764">
    <property type="entry name" value="Biotin_carboxylation_dom"/>
</dbReference>
<dbReference type="SUPFAM" id="SSF51246">
    <property type="entry name" value="Rudiment single hybrid motif"/>
    <property type="match status" value="1"/>
</dbReference>